<evidence type="ECO:0000313" key="2">
    <source>
        <dbReference type="EMBL" id="MBD2756901.1"/>
    </source>
</evidence>
<feature type="transmembrane region" description="Helical" evidence="1">
    <location>
        <begin position="83"/>
        <end position="104"/>
    </location>
</feature>
<evidence type="ECO:0000313" key="3">
    <source>
        <dbReference type="Proteomes" id="UP000653797"/>
    </source>
</evidence>
<accession>A0A927B809</accession>
<dbReference type="Gene3D" id="1.25.40.10">
    <property type="entry name" value="Tetratricopeptide repeat domain"/>
    <property type="match status" value="1"/>
</dbReference>
<protein>
    <recommendedName>
        <fullName evidence="4">Tetratricopeptide repeat protein</fullName>
    </recommendedName>
</protein>
<dbReference type="AlphaFoldDB" id="A0A927B809"/>
<proteinExistence type="predicted"/>
<evidence type="ECO:0008006" key="4">
    <source>
        <dbReference type="Google" id="ProtNLM"/>
    </source>
</evidence>
<evidence type="ECO:0000256" key="1">
    <source>
        <dbReference type="SAM" id="Phobius"/>
    </source>
</evidence>
<dbReference type="EMBL" id="JACXAA010000015">
    <property type="protein sequence ID" value="MBD2756901.1"/>
    <property type="molecule type" value="Genomic_DNA"/>
</dbReference>
<keyword evidence="3" id="KW-1185">Reference proteome</keyword>
<gene>
    <name evidence="2" type="ORF">IC230_28740</name>
</gene>
<comment type="caution">
    <text evidence="2">The sequence shown here is derived from an EMBL/GenBank/DDBJ whole genome shotgun (WGS) entry which is preliminary data.</text>
</comment>
<dbReference type="Proteomes" id="UP000653797">
    <property type="component" value="Unassembled WGS sequence"/>
</dbReference>
<dbReference type="RefSeq" id="WP_191042526.1">
    <property type="nucleotide sequence ID" value="NZ_JACXAA010000015.1"/>
</dbReference>
<dbReference type="SUPFAM" id="SSF48452">
    <property type="entry name" value="TPR-like"/>
    <property type="match status" value="1"/>
</dbReference>
<reference evidence="2" key="1">
    <citation type="submission" date="2020-09" db="EMBL/GenBank/DDBJ databases">
        <authorList>
            <person name="Kim M.K."/>
        </authorList>
    </citation>
    <scope>NUCLEOTIDE SEQUENCE</scope>
    <source>
        <strain evidence="2">BT704</strain>
    </source>
</reference>
<dbReference type="InterPro" id="IPR011990">
    <property type="entry name" value="TPR-like_helical_dom_sf"/>
</dbReference>
<name>A0A927B809_9BACT</name>
<keyword evidence="1" id="KW-0472">Membrane</keyword>
<keyword evidence="1" id="KW-0812">Transmembrane</keyword>
<organism evidence="2 3">
    <name type="scientific">Spirosoma validum</name>
    <dbReference type="NCBI Taxonomy" id="2771355"/>
    <lineage>
        <taxon>Bacteria</taxon>
        <taxon>Pseudomonadati</taxon>
        <taxon>Bacteroidota</taxon>
        <taxon>Cytophagia</taxon>
        <taxon>Cytophagales</taxon>
        <taxon>Cytophagaceae</taxon>
        <taxon>Spirosoma</taxon>
    </lineage>
</organism>
<keyword evidence="1" id="KW-1133">Transmembrane helix</keyword>
<sequence length="226" mass="26866">MKRPADKLDEQDWIERYLNDQMPADERTSVEAEMNADPDFREEVTSLKRTHEIMHEAFLQQRAIGRIKQLQHQAKYQTHRIRLVRRSMVSFATVCVLFIAYLSFTPVSFPDSENDFSVTRSLSDDSVVVAQKRIFEQFFEGQMHLVDGQYALAVKSFEQIVHVTDIRPYFREAVQWHLAVAYLKSGQPDKANRIYDQYAHCIDCEYRIGLVNRWKLWWQIKWAQWT</sequence>